<evidence type="ECO:0000256" key="4">
    <source>
        <dbReference type="ARBA" id="ARBA00023136"/>
    </source>
</evidence>
<evidence type="ECO:0000256" key="1">
    <source>
        <dbReference type="ARBA" id="ARBA00004141"/>
    </source>
</evidence>
<feature type="region of interest" description="Disordered" evidence="5">
    <location>
        <begin position="397"/>
        <end position="420"/>
    </location>
</feature>
<protein>
    <submittedName>
        <fullName evidence="8">ABC transporter permease</fullName>
    </submittedName>
</protein>
<feature type="transmembrane region" description="Helical" evidence="6">
    <location>
        <begin position="363"/>
        <end position="385"/>
    </location>
</feature>
<keyword evidence="3 6" id="KW-1133">Transmembrane helix</keyword>
<evidence type="ECO:0000259" key="7">
    <source>
        <dbReference type="Pfam" id="PF12698"/>
    </source>
</evidence>
<evidence type="ECO:0000256" key="5">
    <source>
        <dbReference type="SAM" id="MobiDB-lite"/>
    </source>
</evidence>
<feature type="transmembrane region" description="Helical" evidence="6">
    <location>
        <begin position="28"/>
        <end position="52"/>
    </location>
</feature>
<comment type="caution">
    <text evidence="8">The sequence shown here is derived from an EMBL/GenBank/DDBJ whole genome shotgun (WGS) entry which is preliminary data.</text>
</comment>
<feature type="transmembrane region" description="Helical" evidence="6">
    <location>
        <begin position="288"/>
        <end position="305"/>
    </location>
</feature>
<evidence type="ECO:0000313" key="8">
    <source>
        <dbReference type="EMBL" id="MEN3749542.1"/>
    </source>
</evidence>
<dbReference type="Pfam" id="PF12698">
    <property type="entry name" value="ABC2_membrane_3"/>
    <property type="match status" value="1"/>
</dbReference>
<dbReference type="EMBL" id="JBDIZK010000015">
    <property type="protein sequence ID" value="MEN3749542.1"/>
    <property type="molecule type" value="Genomic_DNA"/>
</dbReference>
<feature type="transmembrane region" description="Helical" evidence="6">
    <location>
        <begin position="312"/>
        <end position="332"/>
    </location>
</feature>
<feature type="transmembrane region" description="Helical" evidence="6">
    <location>
        <begin position="228"/>
        <end position="251"/>
    </location>
</feature>
<keyword evidence="2 6" id="KW-0812">Transmembrane</keyword>
<dbReference type="InterPro" id="IPR013525">
    <property type="entry name" value="ABC2_TM"/>
</dbReference>
<evidence type="ECO:0000256" key="3">
    <source>
        <dbReference type="ARBA" id="ARBA00022989"/>
    </source>
</evidence>
<reference evidence="8 9" key="1">
    <citation type="submission" date="2024-05" db="EMBL/GenBank/DDBJ databases">
        <title>Sphingomonas sp. HF-S3 16S ribosomal RNA gene Genome sequencing and assembly.</title>
        <authorList>
            <person name="Lee H."/>
        </authorList>
    </citation>
    <scope>NUCLEOTIDE SEQUENCE [LARGE SCALE GENOMIC DNA]</scope>
    <source>
        <strain evidence="8 9">HF-S3</strain>
    </source>
</reference>
<keyword evidence="9" id="KW-1185">Reference proteome</keyword>
<evidence type="ECO:0000256" key="2">
    <source>
        <dbReference type="ARBA" id="ARBA00022692"/>
    </source>
</evidence>
<evidence type="ECO:0000256" key="6">
    <source>
        <dbReference type="SAM" id="Phobius"/>
    </source>
</evidence>
<dbReference type="Proteomes" id="UP001427805">
    <property type="component" value="Unassembled WGS sequence"/>
</dbReference>
<organism evidence="8 9">
    <name type="scientific">Sphingomonas rustica</name>
    <dbReference type="NCBI Taxonomy" id="3103142"/>
    <lineage>
        <taxon>Bacteria</taxon>
        <taxon>Pseudomonadati</taxon>
        <taxon>Pseudomonadota</taxon>
        <taxon>Alphaproteobacteria</taxon>
        <taxon>Sphingomonadales</taxon>
        <taxon>Sphingomonadaceae</taxon>
        <taxon>Sphingomonas</taxon>
    </lineage>
</organism>
<gene>
    <name evidence="8" type="ORF">TPR58_20385</name>
</gene>
<keyword evidence="4 6" id="KW-0472">Membrane</keyword>
<sequence length="420" mass="44286">MSPFGRGLRQALTIARRDLTATVMTPTFILFLLAPLLMLGFALIGGMGASTVAGSGEKNQRIVILAPAAQSPAILAADRQLRSVFSVPGVRPPLVIETPAGDARVQARAMLDRKDIEATAILSGPLDRPHILYVPSARSEANFLAQLAEQTLRIERSGSLTPLSTPELESTVRAQASTSGQSQVAYFAALGVFLLTVMLSGQAVGAMAEERSNKVIEVLAAAVPLESVFFGKLLGAFGTALLFVAFWGTLLTALPRLMPDTMAIGLTELGAAVGPVFPLLFLAYFTTAYLLLSAVFLGIGALASTQRELQMLSLPITIVQVAVLGFATYGAAHPESWLALAAEIFPLSSPSAMAARAANAPELWPHLLALAWQALWVGIVVAISARLFRRGVLKSGNPKRRSARRKTAGETPQAAEAPAA</sequence>
<comment type="subcellular location">
    <subcellularLocation>
        <location evidence="1">Membrane</location>
        <topology evidence="1">Multi-pass membrane protein</topology>
    </subcellularLocation>
</comment>
<feature type="compositionally biased region" description="Basic residues" evidence="5">
    <location>
        <begin position="397"/>
        <end position="406"/>
    </location>
</feature>
<dbReference type="RefSeq" id="WP_346248589.1">
    <property type="nucleotide sequence ID" value="NZ_JBDIZK010000015.1"/>
</dbReference>
<feature type="domain" description="ABC-2 type transporter transmembrane" evidence="7">
    <location>
        <begin position="29"/>
        <end position="381"/>
    </location>
</feature>
<accession>A0ABV0BE77</accession>
<name>A0ABV0BE77_9SPHN</name>
<evidence type="ECO:0000313" key="9">
    <source>
        <dbReference type="Proteomes" id="UP001427805"/>
    </source>
</evidence>
<proteinExistence type="predicted"/>
<feature type="transmembrane region" description="Helical" evidence="6">
    <location>
        <begin position="184"/>
        <end position="208"/>
    </location>
</feature>